<name>A0ABT5EJ11_9BACT</name>
<gene>
    <name evidence="1" type="ORF">POL67_05240</name>
</gene>
<dbReference type="EMBL" id="JAQNDO010000001">
    <property type="protein sequence ID" value="MDC0740740.1"/>
    <property type="molecule type" value="Genomic_DNA"/>
</dbReference>
<evidence type="ECO:0000313" key="2">
    <source>
        <dbReference type="Proteomes" id="UP001221411"/>
    </source>
</evidence>
<dbReference type="Proteomes" id="UP001221411">
    <property type="component" value="Unassembled WGS sequence"/>
</dbReference>
<proteinExistence type="predicted"/>
<keyword evidence="2" id="KW-1185">Reference proteome</keyword>
<evidence type="ECO:0000313" key="1">
    <source>
        <dbReference type="EMBL" id="MDC0740740.1"/>
    </source>
</evidence>
<protein>
    <submittedName>
        <fullName evidence="1">Uncharacterized protein</fullName>
    </submittedName>
</protein>
<sequence>MDCNTDREHDDLCRRAAHHLHEAGFSPIDGAPSGGLAVRRVAVDSTLALGYDPAAGLVRLSVSFARGPAKRGIFQGGRGELRIFAGPSSLLGLLCWITSSHDELSAFEADAWLEQILSLCPATYAVLSSRSGEEILALVMPQEASAMLQ</sequence>
<dbReference type="RefSeq" id="WP_271915941.1">
    <property type="nucleotide sequence ID" value="NZ_JAQNDO010000001.1"/>
</dbReference>
<reference evidence="1 2" key="1">
    <citation type="submission" date="2022-11" db="EMBL/GenBank/DDBJ databases">
        <title>Minimal conservation of predation-associated metabolite biosynthetic gene clusters underscores biosynthetic potential of Myxococcota including descriptions for ten novel species: Archangium lansinium sp. nov., Myxococcus landrumus sp. nov., Nannocystis bai.</title>
        <authorList>
            <person name="Ahearne A."/>
            <person name="Stevens C."/>
            <person name="Dowd S."/>
        </authorList>
    </citation>
    <scope>NUCLEOTIDE SEQUENCE [LARGE SCALE GENOMIC DNA]</scope>
    <source>
        <strain evidence="1 2">RJM3</strain>
    </source>
</reference>
<organism evidence="1 2">
    <name type="scientific">Polyangium mundeleinium</name>
    <dbReference type="NCBI Taxonomy" id="2995306"/>
    <lineage>
        <taxon>Bacteria</taxon>
        <taxon>Pseudomonadati</taxon>
        <taxon>Myxococcota</taxon>
        <taxon>Polyangia</taxon>
        <taxon>Polyangiales</taxon>
        <taxon>Polyangiaceae</taxon>
        <taxon>Polyangium</taxon>
    </lineage>
</organism>
<accession>A0ABT5EJ11</accession>
<comment type="caution">
    <text evidence="1">The sequence shown here is derived from an EMBL/GenBank/DDBJ whole genome shotgun (WGS) entry which is preliminary data.</text>
</comment>